<sequence>MIKKVTIDGGFILKILKDITLTVSDSNNFLDIKQKYNYIVAQSNQIITSETKIVAIEYFLIKIQVLKMVFPCQLRSLIMY</sequence>
<dbReference type="AlphaFoldDB" id="A0A1V1NZF6"/>
<dbReference type="Proteomes" id="UP000189670">
    <property type="component" value="Unassembled WGS sequence"/>
</dbReference>
<protein>
    <submittedName>
        <fullName evidence="1">Uncharacterized protein</fullName>
    </submittedName>
</protein>
<name>A0A1V1NZF6_9BACT</name>
<gene>
    <name evidence="1" type="ORF">OMM_10981</name>
</gene>
<proteinExistence type="predicted"/>
<organism evidence="1 2">
    <name type="scientific">Candidatus Magnetoglobus multicellularis str. Araruama</name>
    <dbReference type="NCBI Taxonomy" id="890399"/>
    <lineage>
        <taxon>Bacteria</taxon>
        <taxon>Pseudomonadati</taxon>
        <taxon>Thermodesulfobacteriota</taxon>
        <taxon>Desulfobacteria</taxon>
        <taxon>Desulfobacterales</taxon>
        <taxon>Desulfobacteraceae</taxon>
        <taxon>Candidatus Magnetoglobus</taxon>
    </lineage>
</organism>
<evidence type="ECO:0000313" key="2">
    <source>
        <dbReference type="Proteomes" id="UP000189670"/>
    </source>
</evidence>
<evidence type="ECO:0000313" key="1">
    <source>
        <dbReference type="EMBL" id="ETR67997.1"/>
    </source>
</evidence>
<accession>A0A1V1NZF6</accession>
<reference evidence="2" key="1">
    <citation type="submission" date="2012-11" db="EMBL/GenBank/DDBJ databases">
        <authorList>
            <person name="Lucero-Rivera Y.E."/>
            <person name="Tovar-Ramirez D."/>
        </authorList>
    </citation>
    <scope>NUCLEOTIDE SEQUENCE [LARGE SCALE GENOMIC DNA]</scope>
    <source>
        <strain evidence="2">Araruama</strain>
    </source>
</reference>
<comment type="caution">
    <text evidence="1">The sequence shown here is derived from an EMBL/GenBank/DDBJ whole genome shotgun (WGS) entry which is preliminary data.</text>
</comment>
<dbReference type="EMBL" id="ATBP01001124">
    <property type="protein sequence ID" value="ETR67997.1"/>
    <property type="molecule type" value="Genomic_DNA"/>
</dbReference>